<protein>
    <submittedName>
        <fullName evidence="4">Carbohydrate kinase</fullName>
    </submittedName>
</protein>
<proteinExistence type="predicted"/>
<dbReference type="GO" id="GO:0005829">
    <property type="term" value="C:cytosol"/>
    <property type="evidence" value="ECO:0007669"/>
    <property type="project" value="TreeGrafter"/>
</dbReference>
<accession>A0A089M2A9</accession>
<dbReference type="KEGG" id="pgm:PGRAT_06570"/>
<dbReference type="SUPFAM" id="SSF53613">
    <property type="entry name" value="Ribokinase-like"/>
    <property type="match status" value="1"/>
</dbReference>
<dbReference type="InterPro" id="IPR011611">
    <property type="entry name" value="PfkB_dom"/>
</dbReference>
<dbReference type="OrthoDB" id="9775849at2"/>
<keyword evidence="1" id="KW-0808">Transferase</keyword>
<dbReference type="eggNOG" id="COG0524">
    <property type="taxonomic scope" value="Bacteria"/>
</dbReference>
<dbReference type="EMBL" id="CP009287">
    <property type="protein sequence ID" value="AIQ67342.1"/>
    <property type="molecule type" value="Genomic_DNA"/>
</dbReference>
<dbReference type="STRING" id="189425.PGRAT_06570"/>
<organism evidence="4 5">
    <name type="scientific">Paenibacillus graminis</name>
    <dbReference type="NCBI Taxonomy" id="189425"/>
    <lineage>
        <taxon>Bacteria</taxon>
        <taxon>Bacillati</taxon>
        <taxon>Bacillota</taxon>
        <taxon>Bacilli</taxon>
        <taxon>Bacillales</taxon>
        <taxon>Paenibacillaceae</taxon>
        <taxon>Paenibacillus</taxon>
    </lineage>
</organism>
<keyword evidence="2 4" id="KW-0418">Kinase</keyword>
<dbReference type="GO" id="GO:0016301">
    <property type="term" value="F:kinase activity"/>
    <property type="evidence" value="ECO:0007669"/>
    <property type="project" value="UniProtKB-KW"/>
</dbReference>
<sequence length="272" mass="29657">MRIIAVGDNVADCYLDQGLYYPGGNAVNVAVNCKRNGCEEVAYIGVFGNDKKSDHIMDSLDKEGISYRYSRRVYADSGSPGVKLVGNDRVFVRGAQDTAQHLLRLRLMPADLEYIAGHDVCHTSCYSSIERELSAIKEHCDISFDFSTRTDEEYLEQVCPHIKYAFFSGAELDSAQIEALIRACHRLGTEIVGITKGSEGALFSRNGVLYKQGVTPADVVDTMGAGDSFIAGFLVSYLKKGVMEEALQSGANSAAYTCTFYGGFGYPKPIGE</sequence>
<evidence type="ECO:0000256" key="2">
    <source>
        <dbReference type="ARBA" id="ARBA00022777"/>
    </source>
</evidence>
<dbReference type="AlphaFoldDB" id="A0A089M2A9"/>
<name>A0A089M2A9_9BACL</name>
<feature type="domain" description="Carbohydrate kinase PfkB" evidence="3">
    <location>
        <begin position="17"/>
        <end position="261"/>
    </location>
</feature>
<dbReference type="PANTHER" id="PTHR10584:SF157">
    <property type="entry name" value="SULFOFRUCTOSE KINASE"/>
    <property type="match status" value="1"/>
</dbReference>
<reference evidence="4 5" key="1">
    <citation type="submission" date="2014-08" db="EMBL/GenBank/DDBJ databases">
        <title>Comparative genomics of the Paenibacillus odorifer group.</title>
        <authorList>
            <person name="den Bakker H.C."/>
            <person name="Tsai Y.-C."/>
            <person name="Martin N."/>
            <person name="Korlach J."/>
            <person name="Wiedmann M."/>
        </authorList>
    </citation>
    <scope>NUCLEOTIDE SEQUENCE [LARGE SCALE GENOMIC DNA]</scope>
    <source>
        <strain evidence="4 5">DSM 15220</strain>
    </source>
</reference>
<dbReference type="Gene3D" id="3.40.1190.20">
    <property type="match status" value="1"/>
</dbReference>
<evidence type="ECO:0000313" key="5">
    <source>
        <dbReference type="Proteomes" id="UP000029500"/>
    </source>
</evidence>
<dbReference type="InterPro" id="IPR029056">
    <property type="entry name" value="Ribokinase-like"/>
</dbReference>
<dbReference type="Proteomes" id="UP000029500">
    <property type="component" value="Chromosome"/>
</dbReference>
<evidence type="ECO:0000256" key="1">
    <source>
        <dbReference type="ARBA" id="ARBA00022679"/>
    </source>
</evidence>
<dbReference type="PANTHER" id="PTHR10584">
    <property type="entry name" value="SUGAR KINASE"/>
    <property type="match status" value="1"/>
</dbReference>
<dbReference type="HOGENOM" id="CLU_027634_13_0_9"/>
<dbReference type="Pfam" id="PF00294">
    <property type="entry name" value="PfkB"/>
    <property type="match status" value="1"/>
</dbReference>
<dbReference type="RefSeq" id="WP_025708968.1">
    <property type="nucleotide sequence ID" value="NZ_CP009287.1"/>
</dbReference>
<keyword evidence="5" id="KW-1185">Reference proteome</keyword>
<dbReference type="PROSITE" id="PS00584">
    <property type="entry name" value="PFKB_KINASES_2"/>
    <property type="match status" value="1"/>
</dbReference>
<gene>
    <name evidence="4" type="ORF">PGRAT_06570</name>
</gene>
<evidence type="ECO:0000259" key="3">
    <source>
        <dbReference type="Pfam" id="PF00294"/>
    </source>
</evidence>
<evidence type="ECO:0000313" key="4">
    <source>
        <dbReference type="EMBL" id="AIQ67342.1"/>
    </source>
</evidence>
<dbReference type="InterPro" id="IPR002173">
    <property type="entry name" value="Carboh/pur_kinase_PfkB_CS"/>
</dbReference>